<organism evidence="1 2">
    <name type="scientific">Drosophila busckii</name>
    <name type="common">Fruit fly</name>
    <dbReference type="NCBI Taxonomy" id="30019"/>
    <lineage>
        <taxon>Eukaryota</taxon>
        <taxon>Metazoa</taxon>
        <taxon>Ecdysozoa</taxon>
        <taxon>Arthropoda</taxon>
        <taxon>Hexapoda</taxon>
        <taxon>Insecta</taxon>
        <taxon>Pterygota</taxon>
        <taxon>Neoptera</taxon>
        <taxon>Endopterygota</taxon>
        <taxon>Diptera</taxon>
        <taxon>Brachycera</taxon>
        <taxon>Muscomorpha</taxon>
        <taxon>Ephydroidea</taxon>
        <taxon>Drosophilidae</taxon>
        <taxon>Drosophila</taxon>
    </lineage>
</organism>
<reference evidence="1 2" key="1">
    <citation type="submission" date="2015-08" db="EMBL/GenBank/DDBJ databases">
        <title>Ancestral chromatin configuration constrains chromatin evolution on differentiating sex chromosomes in Drosophila.</title>
        <authorList>
            <person name="Zhou Q."/>
            <person name="Bachtrog D."/>
        </authorList>
    </citation>
    <scope>NUCLEOTIDE SEQUENCE [LARGE SCALE GENOMIC DNA]</scope>
    <source>
        <tissue evidence="1">Whole larvae</tissue>
    </source>
</reference>
<gene>
    <name evidence="1" type="ORF">Dbus_chr3Lg668</name>
</gene>
<evidence type="ECO:0000313" key="1">
    <source>
        <dbReference type="EMBL" id="ALC43502.1"/>
    </source>
</evidence>
<sequence>MRRALRVILQSTAGPKPI</sequence>
<evidence type="ECO:0000313" key="2">
    <source>
        <dbReference type="Proteomes" id="UP000494163"/>
    </source>
</evidence>
<protein>
    <submittedName>
        <fullName evidence="1">CG42562</fullName>
    </submittedName>
</protein>
<dbReference type="EMBL" id="CP012525">
    <property type="protein sequence ID" value="ALC43502.1"/>
    <property type="molecule type" value="Genomic_DNA"/>
</dbReference>
<dbReference type="AlphaFoldDB" id="A0A0M4EGG3"/>
<name>A0A0M4EGG3_DROBS</name>
<proteinExistence type="predicted"/>
<accession>A0A0M4EGG3</accession>
<keyword evidence="2" id="KW-1185">Reference proteome</keyword>
<dbReference type="Proteomes" id="UP000494163">
    <property type="component" value="Chromosome 3L"/>
</dbReference>